<dbReference type="GO" id="GO:0006313">
    <property type="term" value="P:DNA transposition"/>
    <property type="evidence" value="ECO:0007669"/>
    <property type="project" value="InterPro"/>
</dbReference>
<keyword evidence="3" id="KW-1185">Reference proteome</keyword>
<sequence length="264" mass="28920">MAMDACLCRDVSRAHLRAVSASYVRRAKAALALEGQEPHPDGVSPTATSDAIQFHPGAVNSTQRFGSALEANVHYHSLYLDGVYVTRSAFDRPEFLPAGPLKSDEVQRVHRDVIARIRRVLEKHDLNPLALGLPPRTGVKGTAEFADSTEFEQPLLDFGDARDGSFFPGLKAASVNSLVPFGPRAGLPLQRLRDPDLQRAFESAGWSSQRVSPPLVVNSSGFSLHAATVVRKGQRDRLEKLCRYVTRPVLCLDRLEVRSDGLIS</sequence>
<dbReference type="EMBL" id="CP036434">
    <property type="protein sequence ID" value="QDV07838.1"/>
    <property type="molecule type" value="Genomic_DNA"/>
</dbReference>
<name>A0A518EUV5_9BACT</name>
<accession>A0A518EUV5</accession>
<dbReference type="InterPro" id="IPR007069">
    <property type="entry name" value="Transposase_32"/>
</dbReference>
<evidence type="ECO:0000313" key="3">
    <source>
        <dbReference type="Proteomes" id="UP000320390"/>
    </source>
</evidence>
<evidence type="ECO:0000259" key="1">
    <source>
        <dbReference type="Pfam" id="PF04986"/>
    </source>
</evidence>
<dbReference type="Proteomes" id="UP000320390">
    <property type="component" value="Chromosome"/>
</dbReference>
<protein>
    <submittedName>
        <fullName evidence="2">Transposase</fullName>
    </submittedName>
</protein>
<evidence type="ECO:0000313" key="2">
    <source>
        <dbReference type="EMBL" id="QDV07838.1"/>
    </source>
</evidence>
<dbReference type="Pfam" id="PF04986">
    <property type="entry name" value="Y2_Tnp"/>
    <property type="match status" value="1"/>
</dbReference>
<dbReference type="GO" id="GO:0003677">
    <property type="term" value="F:DNA binding"/>
    <property type="evidence" value="ECO:0007669"/>
    <property type="project" value="InterPro"/>
</dbReference>
<gene>
    <name evidence="2" type="ORF">Poly30_33710</name>
</gene>
<dbReference type="GO" id="GO:0004803">
    <property type="term" value="F:transposase activity"/>
    <property type="evidence" value="ECO:0007669"/>
    <property type="project" value="InterPro"/>
</dbReference>
<proteinExistence type="predicted"/>
<feature type="domain" description="Transposase IS801/IS1294" evidence="1">
    <location>
        <begin position="57"/>
        <end position="256"/>
    </location>
</feature>
<reference evidence="2 3" key="1">
    <citation type="submission" date="2019-02" db="EMBL/GenBank/DDBJ databases">
        <title>Deep-cultivation of Planctomycetes and their phenomic and genomic characterization uncovers novel biology.</title>
        <authorList>
            <person name="Wiegand S."/>
            <person name="Jogler M."/>
            <person name="Boedeker C."/>
            <person name="Pinto D."/>
            <person name="Vollmers J."/>
            <person name="Rivas-Marin E."/>
            <person name="Kohn T."/>
            <person name="Peeters S.H."/>
            <person name="Heuer A."/>
            <person name="Rast P."/>
            <person name="Oberbeckmann S."/>
            <person name="Bunk B."/>
            <person name="Jeske O."/>
            <person name="Meyerdierks A."/>
            <person name="Storesund J.E."/>
            <person name="Kallscheuer N."/>
            <person name="Luecker S."/>
            <person name="Lage O.M."/>
            <person name="Pohl T."/>
            <person name="Merkel B.J."/>
            <person name="Hornburger P."/>
            <person name="Mueller R.-W."/>
            <person name="Bruemmer F."/>
            <person name="Labrenz M."/>
            <person name="Spormann A.M."/>
            <person name="Op den Camp H."/>
            <person name="Overmann J."/>
            <person name="Amann R."/>
            <person name="Jetten M.S.M."/>
            <person name="Mascher T."/>
            <person name="Medema M.H."/>
            <person name="Devos D.P."/>
            <person name="Kaster A.-K."/>
            <person name="Ovreas L."/>
            <person name="Rohde M."/>
            <person name="Galperin M.Y."/>
            <person name="Jogler C."/>
        </authorList>
    </citation>
    <scope>NUCLEOTIDE SEQUENCE [LARGE SCALE GENOMIC DNA]</scope>
    <source>
        <strain evidence="2 3">Poly30</strain>
    </source>
</reference>
<dbReference type="AlphaFoldDB" id="A0A518EUV5"/>
<organism evidence="2 3">
    <name type="scientific">Saltatorellus ferox</name>
    <dbReference type="NCBI Taxonomy" id="2528018"/>
    <lineage>
        <taxon>Bacteria</taxon>
        <taxon>Pseudomonadati</taxon>
        <taxon>Planctomycetota</taxon>
        <taxon>Planctomycetia</taxon>
        <taxon>Planctomycetia incertae sedis</taxon>
        <taxon>Saltatorellus</taxon>
    </lineage>
</organism>